<proteinExistence type="predicted"/>
<organism evidence="1 2">
    <name type="scientific">Devosia equisanguinis</name>
    <dbReference type="NCBI Taxonomy" id="2490941"/>
    <lineage>
        <taxon>Bacteria</taxon>
        <taxon>Pseudomonadati</taxon>
        <taxon>Pseudomonadota</taxon>
        <taxon>Alphaproteobacteria</taxon>
        <taxon>Hyphomicrobiales</taxon>
        <taxon>Devosiaceae</taxon>
        <taxon>Devosia</taxon>
    </lineage>
</organism>
<gene>
    <name evidence="1" type="ORF">DEVEQU_03714</name>
</gene>
<dbReference type="RefSeq" id="WP_126152065.1">
    <property type="nucleotide sequence ID" value="NZ_JBHTMH010000001.1"/>
</dbReference>
<evidence type="ECO:0000313" key="1">
    <source>
        <dbReference type="EMBL" id="VDS06550.1"/>
    </source>
</evidence>
<protein>
    <submittedName>
        <fullName evidence="1">Uncharacterized protein</fullName>
    </submittedName>
</protein>
<dbReference type="EMBL" id="UZWD01000052">
    <property type="protein sequence ID" value="VDS06550.1"/>
    <property type="molecule type" value="Genomic_DNA"/>
</dbReference>
<dbReference type="Proteomes" id="UP000268844">
    <property type="component" value="Unassembled WGS sequence"/>
</dbReference>
<dbReference type="AlphaFoldDB" id="A0A3S4CGB7"/>
<evidence type="ECO:0000313" key="2">
    <source>
        <dbReference type="Proteomes" id="UP000268844"/>
    </source>
</evidence>
<name>A0A3S4CGB7_9HYPH</name>
<sequence>MTEQTTSQSKEAEFKQRFTAVLKDLQEVGSQDGEAMALVGSLAGELAAKLEQTSWSGAKSVMTGETYSNLLKTFEAQGNEHHKAGRIKHSYAIQLLSISLIAATQRADAIMAAGEQLLDGVIDHTVSVYNTQKAKPKN</sequence>
<dbReference type="OrthoDB" id="7948973at2"/>
<reference evidence="1 2" key="1">
    <citation type="submission" date="2018-12" db="EMBL/GenBank/DDBJ databases">
        <authorList>
            <person name="Criscuolo A."/>
        </authorList>
    </citation>
    <scope>NUCLEOTIDE SEQUENCE [LARGE SCALE GENOMIC DNA]</scope>
    <source>
        <strain evidence="1">ACIP1116281</strain>
    </source>
</reference>
<keyword evidence="2" id="KW-1185">Reference proteome</keyword>
<accession>A0A3S4CGB7</accession>